<dbReference type="RefSeq" id="WP_015879003.1">
    <property type="nucleotide sequence ID" value="NC_012691.1"/>
</dbReference>
<dbReference type="EMBL" id="CP001616">
    <property type="protein sequence ID" value="ACQ93535.1"/>
    <property type="molecule type" value="Genomic_DNA"/>
</dbReference>
<sequence>MDRCLITLELLDKKQPQPGYSSRGIKYLTGNITTSMELPFTRDEFITELPGLQQGLSISGYQPKLSLAIQNKQFHVVDQMGSYILKPSPEAYPYLAENEHATMMVMKKLKFSVPEFGLVAFKKVDNADPAEFAFIIKRFDRDMKTGEKIHQEQLDGAMAIDDKYGHRDGKQQISYESACRFLIEQVDSSLPFKRDLFLRVIYAYLLGNNDFHLRNFGILEPQVAPNLLAPVYDFVSTAPYSSTFNSCYLALPLLTREENDRALAPGFDTQFGQYIGYDFIAFGKGIGLNERYILKLFAEIQKQADVVRDTYQISFMPPQHIEAVLKCFNTRLKLIEVVDLDR</sequence>
<protein>
    <submittedName>
        <fullName evidence="5">HipA domain protein</fullName>
    </submittedName>
</protein>
<name>C4LG18_TOLAT</name>
<reference evidence="6" key="1">
    <citation type="submission" date="2009-05" db="EMBL/GenBank/DDBJ databases">
        <title>Complete sequence of Tolumonas auensis DSM 9187.</title>
        <authorList>
            <consortium name="US DOE Joint Genome Institute"/>
            <person name="Lucas S."/>
            <person name="Copeland A."/>
            <person name="Lapidus A."/>
            <person name="Glavina del Rio T."/>
            <person name="Tice H."/>
            <person name="Bruce D."/>
            <person name="Goodwin L."/>
            <person name="Pitluck S."/>
            <person name="Chertkov O."/>
            <person name="Brettin T."/>
            <person name="Detter J.C."/>
            <person name="Han C."/>
            <person name="Larimer F."/>
            <person name="Land M."/>
            <person name="Hauser L."/>
            <person name="Kyrpides N."/>
            <person name="Mikhailova N."/>
            <person name="Spring S."/>
            <person name="Beller H."/>
        </authorList>
    </citation>
    <scope>NUCLEOTIDE SEQUENCE [LARGE SCALE GENOMIC DNA]</scope>
    <source>
        <strain evidence="6">DSM 9187 / TA4</strain>
    </source>
</reference>
<keyword evidence="3" id="KW-0418">Kinase</keyword>
<dbReference type="Proteomes" id="UP000009073">
    <property type="component" value="Chromosome"/>
</dbReference>
<keyword evidence="6" id="KW-1185">Reference proteome</keyword>
<evidence type="ECO:0000256" key="3">
    <source>
        <dbReference type="ARBA" id="ARBA00022777"/>
    </source>
</evidence>
<dbReference type="InterPro" id="IPR052028">
    <property type="entry name" value="HipA_Ser/Thr_kinase"/>
</dbReference>
<organism evidence="5 6">
    <name type="scientific">Tolumonas auensis (strain DSM 9187 / NBRC 110442 / TA 4)</name>
    <dbReference type="NCBI Taxonomy" id="595494"/>
    <lineage>
        <taxon>Bacteria</taxon>
        <taxon>Pseudomonadati</taxon>
        <taxon>Pseudomonadota</taxon>
        <taxon>Gammaproteobacteria</taxon>
        <taxon>Aeromonadales</taxon>
        <taxon>Aeromonadaceae</taxon>
        <taxon>Tolumonas</taxon>
    </lineage>
</organism>
<feature type="domain" description="HipA-like C-terminal" evidence="4">
    <location>
        <begin position="56"/>
        <end position="304"/>
    </location>
</feature>
<evidence type="ECO:0000313" key="6">
    <source>
        <dbReference type="Proteomes" id="UP000009073"/>
    </source>
</evidence>
<dbReference type="Pfam" id="PF07804">
    <property type="entry name" value="HipA_C"/>
    <property type="match status" value="1"/>
</dbReference>
<dbReference type="OrthoDB" id="9805913at2"/>
<dbReference type="eggNOG" id="COG3550">
    <property type="taxonomic scope" value="Bacteria"/>
</dbReference>
<dbReference type="PANTHER" id="PTHR37419:SF6">
    <property type="entry name" value="KINASE HI_0665-RELATED"/>
    <property type="match status" value="1"/>
</dbReference>
<dbReference type="InterPro" id="IPR012893">
    <property type="entry name" value="HipA-like_C"/>
</dbReference>
<reference evidence="5 6" key="2">
    <citation type="journal article" date="2011" name="Stand. Genomic Sci.">
        <title>Complete genome sequence of Tolumonas auensis type strain (TA 4).</title>
        <authorList>
            <person name="Chertkov O."/>
            <person name="Copeland A."/>
            <person name="Lucas S."/>
            <person name="Lapidus A."/>
            <person name="Berry K.W."/>
            <person name="Detter J.C."/>
            <person name="Del Rio T.G."/>
            <person name="Hammon N."/>
            <person name="Dalin E."/>
            <person name="Tice H."/>
            <person name="Pitluck S."/>
            <person name="Richardson P."/>
            <person name="Bruce D."/>
            <person name="Goodwin L."/>
            <person name="Han C."/>
            <person name="Tapia R."/>
            <person name="Saunders E."/>
            <person name="Schmutz J."/>
            <person name="Brettin T."/>
            <person name="Larimer F."/>
            <person name="Land M."/>
            <person name="Hauser L."/>
            <person name="Spring S."/>
            <person name="Rohde M."/>
            <person name="Kyrpides N.C."/>
            <person name="Ivanova N."/>
            <person name="Goker M."/>
            <person name="Beller H.R."/>
            <person name="Klenk H.P."/>
            <person name="Woyke T."/>
        </authorList>
    </citation>
    <scope>NUCLEOTIDE SEQUENCE [LARGE SCALE GENOMIC DNA]</scope>
    <source>
        <strain evidence="6">DSM 9187 / TA4</strain>
    </source>
</reference>
<proteinExistence type="inferred from homology"/>
<dbReference type="HOGENOM" id="CLU_070311_0_0_6"/>
<comment type="similarity">
    <text evidence="1">Belongs to the HipA Ser/Thr kinase family.</text>
</comment>
<keyword evidence="2" id="KW-0808">Transferase</keyword>
<dbReference type="GO" id="GO:0004674">
    <property type="term" value="F:protein serine/threonine kinase activity"/>
    <property type="evidence" value="ECO:0007669"/>
    <property type="project" value="TreeGrafter"/>
</dbReference>
<dbReference type="KEGG" id="tau:Tola_1936"/>
<dbReference type="STRING" id="595494.Tola_1936"/>
<accession>C4LG18</accession>
<evidence type="ECO:0000256" key="2">
    <source>
        <dbReference type="ARBA" id="ARBA00022679"/>
    </source>
</evidence>
<evidence type="ECO:0000313" key="5">
    <source>
        <dbReference type="EMBL" id="ACQ93535.1"/>
    </source>
</evidence>
<evidence type="ECO:0000259" key="4">
    <source>
        <dbReference type="Pfam" id="PF07804"/>
    </source>
</evidence>
<evidence type="ECO:0000256" key="1">
    <source>
        <dbReference type="ARBA" id="ARBA00010164"/>
    </source>
</evidence>
<dbReference type="GO" id="GO:0005829">
    <property type="term" value="C:cytosol"/>
    <property type="evidence" value="ECO:0007669"/>
    <property type="project" value="TreeGrafter"/>
</dbReference>
<gene>
    <name evidence="5" type="ordered locus">Tola_1936</name>
</gene>
<dbReference type="PANTHER" id="PTHR37419">
    <property type="entry name" value="SERINE/THREONINE-PROTEIN KINASE TOXIN HIPA"/>
    <property type="match status" value="1"/>
</dbReference>
<dbReference type="AlphaFoldDB" id="C4LG18"/>